<evidence type="ECO:0000313" key="23">
    <source>
        <dbReference type="EMBL" id="CAL1267238.1"/>
    </source>
</evidence>
<dbReference type="GO" id="GO:0005814">
    <property type="term" value="C:centriole"/>
    <property type="evidence" value="ECO:0007669"/>
    <property type="project" value="UniProtKB-SubCell"/>
</dbReference>
<evidence type="ECO:0000256" key="12">
    <source>
        <dbReference type="ARBA" id="ARBA00022808"/>
    </source>
</evidence>
<comment type="similarity">
    <text evidence="6">In the C-terminal section; belongs to the cyclodeaminase/cyclohydrolase family.</text>
</comment>
<evidence type="ECO:0000256" key="17">
    <source>
        <dbReference type="ARBA" id="ARBA00023268"/>
    </source>
</evidence>
<accession>A0AAV1Z724</accession>
<keyword evidence="11" id="KW-0808">Transferase</keyword>
<dbReference type="InterPro" id="IPR012886">
    <property type="entry name" value="Formiminotransferase_N"/>
</dbReference>
<evidence type="ECO:0000256" key="14">
    <source>
        <dbReference type="ARBA" id="ARBA00023034"/>
    </source>
</evidence>
<evidence type="ECO:0000256" key="3">
    <source>
        <dbReference type="ARBA" id="ARBA00004555"/>
    </source>
</evidence>
<evidence type="ECO:0000256" key="4">
    <source>
        <dbReference type="ARBA" id="ARBA00005082"/>
    </source>
</evidence>
<keyword evidence="12" id="KW-0369">Histidine metabolism</keyword>
<keyword evidence="17" id="KW-0511">Multifunctional enzyme</keyword>
<dbReference type="InterPro" id="IPR051623">
    <property type="entry name" value="FTCD"/>
</dbReference>
<evidence type="ECO:0000256" key="15">
    <source>
        <dbReference type="ARBA" id="ARBA00023212"/>
    </source>
</evidence>
<evidence type="ECO:0000256" key="11">
    <source>
        <dbReference type="ARBA" id="ARBA00022679"/>
    </source>
</evidence>
<keyword evidence="13" id="KW-0290">Folate-binding</keyword>
<evidence type="ECO:0000256" key="9">
    <source>
        <dbReference type="ARBA" id="ARBA00017787"/>
    </source>
</evidence>
<evidence type="ECO:0000256" key="10">
    <source>
        <dbReference type="ARBA" id="ARBA00022490"/>
    </source>
</evidence>
<dbReference type="InterPro" id="IPR037064">
    <property type="entry name" value="Formiminotransferase_N_sf"/>
</dbReference>
<evidence type="ECO:0000256" key="5">
    <source>
        <dbReference type="ARBA" id="ARBA00008297"/>
    </source>
</evidence>
<dbReference type="InterPro" id="IPR037070">
    <property type="entry name" value="Formiminotransferase_C_sf"/>
</dbReference>
<evidence type="ECO:0000256" key="16">
    <source>
        <dbReference type="ARBA" id="ARBA00023239"/>
    </source>
</evidence>
<dbReference type="EMBL" id="CAXIEN010000027">
    <property type="protein sequence ID" value="CAL1267238.1"/>
    <property type="molecule type" value="Genomic_DNA"/>
</dbReference>
<dbReference type="InterPro" id="IPR022384">
    <property type="entry name" value="FormiminoTrfase_cat_dom_sf"/>
</dbReference>
<evidence type="ECO:0000313" key="24">
    <source>
        <dbReference type="Proteomes" id="UP001497382"/>
    </source>
</evidence>
<name>A0AAV1Z724_9ARAC</name>
<reference evidence="23 24" key="1">
    <citation type="submission" date="2024-04" db="EMBL/GenBank/DDBJ databases">
        <authorList>
            <person name="Rising A."/>
            <person name="Reimegard J."/>
            <person name="Sonavane S."/>
            <person name="Akerstrom W."/>
            <person name="Nylinder S."/>
            <person name="Hedman E."/>
            <person name="Kallberg Y."/>
        </authorList>
    </citation>
    <scope>NUCLEOTIDE SEQUENCE [LARGE SCALE GENOMIC DNA]</scope>
</reference>
<evidence type="ECO:0000256" key="7">
    <source>
        <dbReference type="ARBA" id="ARBA00012252"/>
    </source>
</evidence>
<dbReference type="PANTHER" id="PTHR12234:SF0">
    <property type="entry name" value="FORMIMIDOYLTRANSFERASE-CYCLODEAMINASE"/>
    <property type="match status" value="1"/>
</dbReference>
<dbReference type="Pfam" id="PF02971">
    <property type="entry name" value="FTCD"/>
    <property type="match status" value="1"/>
</dbReference>
<dbReference type="GO" id="GO:0005794">
    <property type="term" value="C:Golgi apparatus"/>
    <property type="evidence" value="ECO:0007669"/>
    <property type="project" value="UniProtKB-SubCell"/>
</dbReference>
<dbReference type="SMART" id="SM01222">
    <property type="entry name" value="FTCD_N"/>
    <property type="match status" value="1"/>
</dbReference>
<comment type="subunit">
    <text evidence="19">Homooctamer, including four polyglutamate binding sites. The subunits are arranged as a tetramer of dimers, and form a planar ring-shaped structure.</text>
</comment>
<feature type="domain" description="Formiminotransferase C-terminal subdomain" evidence="21">
    <location>
        <begin position="204"/>
        <end position="348"/>
    </location>
</feature>
<evidence type="ECO:0000256" key="18">
    <source>
        <dbReference type="ARBA" id="ARBA00025506"/>
    </source>
</evidence>
<dbReference type="GO" id="GO:0005542">
    <property type="term" value="F:folic acid binding"/>
    <property type="evidence" value="ECO:0007669"/>
    <property type="project" value="UniProtKB-KW"/>
</dbReference>
<dbReference type="SUPFAM" id="SSF101262">
    <property type="entry name" value="Methenyltetrahydrofolate cyclohydrolase-like"/>
    <property type="match status" value="1"/>
</dbReference>
<evidence type="ECO:0000256" key="8">
    <source>
        <dbReference type="ARBA" id="ARBA00012998"/>
    </source>
</evidence>
<evidence type="ECO:0000256" key="13">
    <source>
        <dbReference type="ARBA" id="ARBA00022954"/>
    </source>
</evidence>
<dbReference type="Gene3D" id="3.30.990.10">
    <property type="entry name" value="Formiminotransferase, N-terminal subdomain"/>
    <property type="match status" value="1"/>
</dbReference>
<feature type="domain" description="Formiminotransferase N-terminal subdomain" evidence="22">
    <location>
        <begin position="4"/>
        <end position="203"/>
    </location>
</feature>
<comment type="similarity">
    <text evidence="5">In the N-terminal section; belongs to the formiminotransferase family.</text>
</comment>
<proteinExistence type="inferred from homology"/>
<dbReference type="Proteomes" id="UP001497382">
    <property type="component" value="Unassembled WGS sequence"/>
</dbReference>
<dbReference type="FunFam" id="3.30.70.670:FF:000001">
    <property type="entry name" value="Formimidoyltransferase cyclodeaminase"/>
    <property type="match status" value="1"/>
</dbReference>
<comment type="pathway">
    <text evidence="4">Amino-acid degradation; L-histidine degradation into L-glutamate; L-glutamate from N-formimidoyl-L-glutamate (transferase route): step 1/1.</text>
</comment>
<keyword evidence="24" id="KW-1185">Reference proteome</keyword>
<evidence type="ECO:0000256" key="6">
    <source>
        <dbReference type="ARBA" id="ARBA00010825"/>
    </source>
</evidence>
<evidence type="ECO:0000256" key="20">
    <source>
        <dbReference type="ARBA" id="ARBA00030029"/>
    </source>
</evidence>
<sequence length="563" mass="62143">MKSKIVECVPNFSEGQNQEVIDAISAAIRSTNGVSLLDVDPGPSTNRTVYTFVGNPDAVIEGALNAARVAYKFIDMAKHKGEHPRLGALDVCPFIPVQNVEMEECIFCARKFAEKLSAELKVPVYLYGFASEQEYRKTVPQIRAGEYEGILEKVFQNCRLKICTFHCVQSKCTCSITKPEWLPDFGPAELVPNWGATMAGARKFLIAYNVNVLGTKEQAHRIALDIREQGRSKDEPGKLKKCQAIGWWLDEANIAQVSINLTDHDVTPIHTAYEEVCKGAKDLKLAVTGSQIVGVVPLRAILQVADFYISKENLFVLEEDQKIHLAINRLGLNSLGPFNPKERIIEYMLPDDDSGSLVNKSVQDFVKTVAARTPAPGGGSVAAAVAAMGSALSCMVGQMTYGKRQWERYDSQMRRVIPVMHEAMKELLSVIDADTNAFNDYMAALKLPKETPEDIVMRETAMEAGLKKAISVPMSVAKAVSKLWDPLKELATIANFGTKSDLQVGVKCLETGVLGAFYNVIINAEGIKDEKYKNGVLNEIEEYRTLAEKGCQETLLILQERRA</sequence>
<comment type="subcellular location">
    <subcellularLocation>
        <location evidence="2">Cytoplasm</location>
        <location evidence="2">Cytoskeleton</location>
        <location evidence="2">Microtubule organizing center</location>
        <location evidence="2">Centrosome</location>
        <location evidence="2">Centriole</location>
    </subcellularLocation>
    <subcellularLocation>
        <location evidence="3">Golgi apparatus</location>
    </subcellularLocation>
</comment>
<dbReference type="GO" id="GO:0006547">
    <property type="term" value="P:L-histidine metabolic process"/>
    <property type="evidence" value="ECO:0007669"/>
    <property type="project" value="UniProtKB-KW"/>
</dbReference>
<dbReference type="InterPro" id="IPR007044">
    <property type="entry name" value="Cyclodeamin/CycHdrlase"/>
</dbReference>
<dbReference type="GO" id="GO:0030412">
    <property type="term" value="F:formimidoyltetrahydrofolate cyclodeaminase activity"/>
    <property type="evidence" value="ECO:0007669"/>
    <property type="project" value="UniProtKB-EC"/>
</dbReference>
<keyword evidence="14" id="KW-0333">Golgi apparatus</keyword>
<evidence type="ECO:0000256" key="19">
    <source>
        <dbReference type="ARBA" id="ARBA00025915"/>
    </source>
</evidence>
<dbReference type="FunFam" id="3.30.990.10:FF:000001">
    <property type="entry name" value="Formimidoyltransferase cyclodeaminase"/>
    <property type="match status" value="1"/>
</dbReference>
<comment type="caution">
    <text evidence="23">The sequence shown here is derived from an EMBL/GenBank/DDBJ whole genome shotgun (WGS) entry which is preliminary data.</text>
</comment>
<dbReference type="GO" id="GO:0030409">
    <property type="term" value="F:glutamate formimidoyltransferase activity"/>
    <property type="evidence" value="ECO:0007669"/>
    <property type="project" value="UniProtKB-EC"/>
</dbReference>
<keyword evidence="10" id="KW-0963">Cytoplasm</keyword>
<dbReference type="Pfam" id="PF04961">
    <property type="entry name" value="FTCD_C"/>
    <property type="match status" value="1"/>
</dbReference>
<dbReference type="EC" id="2.1.2.5" evidence="7"/>
<dbReference type="InterPro" id="IPR013802">
    <property type="entry name" value="Formiminotransferase_C"/>
</dbReference>
<keyword evidence="15" id="KW-0206">Cytoskeleton</keyword>
<dbReference type="FunFam" id="1.20.120.680:FF:000001">
    <property type="entry name" value="Formimidoyltransferase cyclodeaminase"/>
    <property type="match status" value="1"/>
</dbReference>
<comment type="function">
    <text evidence="18">Folate-dependent enzyme, that displays both transferase and deaminase activity. Serves to channel one-carbon units from formiminoglutamate to the folate pool.</text>
</comment>
<evidence type="ECO:0000259" key="22">
    <source>
        <dbReference type="SMART" id="SM01222"/>
    </source>
</evidence>
<evidence type="ECO:0000259" key="21">
    <source>
        <dbReference type="SMART" id="SM01221"/>
    </source>
</evidence>
<dbReference type="Gene3D" id="1.20.120.680">
    <property type="entry name" value="Formiminotetrahydrofolate cyclodeaminase monomer, up-and-down helical bundle"/>
    <property type="match status" value="1"/>
</dbReference>
<dbReference type="PANTHER" id="PTHR12234">
    <property type="entry name" value="FORMIMINOTRANSFERASE-CYCLODEAMINASE"/>
    <property type="match status" value="1"/>
</dbReference>
<dbReference type="Gene3D" id="3.30.70.670">
    <property type="entry name" value="Formiminotransferase, C-terminal subdomain"/>
    <property type="match status" value="1"/>
</dbReference>
<gene>
    <name evidence="23" type="ORF">LARSCL_LOCUS3547</name>
</gene>
<keyword evidence="16" id="KW-0456">Lyase</keyword>
<dbReference type="EC" id="4.3.1.4" evidence="8"/>
<dbReference type="SMART" id="SM01221">
    <property type="entry name" value="FTCD"/>
    <property type="match status" value="1"/>
</dbReference>
<dbReference type="SUPFAM" id="SSF55116">
    <property type="entry name" value="Formiminotransferase domain of formiminotransferase-cyclodeaminase"/>
    <property type="match status" value="2"/>
</dbReference>
<organism evidence="23 24">
    <name type="scientific">Larinioides sclopetarius</name>
    <dbReference type="NCBI Taxonomy" id="280406"/>
    <lineage>
        <taxon>Eukaryota</taxon>
        <taxon>Metazoa</taxon>
        <taxon>Ecdysozoa</taxon>
        <taxon>Arthropoda</taxon>
        <taxon>Chelicerata</taxon>
        <taxon>Arachnida</taxon>
        <taxon>Araneae</taxon>
        <taxon>Araneomorphae</taxon>
        <taxon>Entelegynae</taxon>
        <taxon>Araneoidea</taxon>
        <taxon>Araneidae</taxon>
        <taxon>Larinioides</taxon>
    </lineage>
</organism>
<comment type="function">
    <text evidence="1">Binds and promotes bundling of vimentin filaments originating from the Golgi.</text>
</comment>
<dbReference type="AlphaFoldDB" id="A0AAV1Z724"/>
<protein>
    <recommendedName>
        <fullName evidence="9">Formimidoyltransferase-cyclodeaminase</fullName>
        <ecNumber evidence="7">2.1.2.5</ecNumber>
        <ecNumber evidence="8">4.3.1.4</ecNumber>
    </recommendedName>
    <alternativeName>
        <fullName evidence="20">Formiminotransferase-cyclodeaminase</fullName>
    </alternativeName>
</protein>
<evidence type="ECO:0000256" key="2">
    <source>
        <dbReference type="ARBA" id="ARBA00004114"/>
    </source>
</evidence>
<evidence type="ECO:0000256" key="1">
    <source>
        <dbReference type="ARBA" id="ARBA00002680"/>
    </source>
</evidence>
<dbReference type="InterPro" id="IPR036178">
    <property type="entry name" value="Formintransfe-cycloase-like_sf"/>
</dbReference>
<dbReference type="Pfam" id="PF07837">
    <property type="entry name" value="FTCD_N"/>
    <property type="match status" value="1"/>
</dbReference>